<keyword evidence="7" id="KW-0139">CF(1)</keyword>
<dbReference type="Gene3D" id="1.10.287.80">
    <property type="entry name" value="ATP synthase, gamma subunit, helix hairpin domain"/>
    <property type="match status" value="1"/>
</dbReference>
<dbReference type="Proteomes" id="UP000826271">
    <property type="component" value="Unassembled WGS sequence"/>
</dbReference>
<evidence type="ECO:0000256" key="1">
    <source>
        <dbReference type="ARBA" id="ARBA00004170"/>
    </source>
</evidence>
<sequence>MKDCYDIFKSNAKRVCKLRGHLIRPFSPKSPVASANAFESVEGSDDEDNMIEIDKLDTTYLHTNGNANVPDHINANGEPMAITTSSMVRSHSVSGDLHGVQPDPVAADILRKEPEQESFVQSRISTTGQIFLKCSVSVDDSLLIKWCSSVEGDGNVLSDSGSRTESNSVGVILQVVMRFAGICYISITVRNRMKSVRNIQKITKTMKMVAASKLRAIQTRAENSRGLWQPFTALLGDTPNCLVND</sequence>
<organism evidence="9 10">
    <name type="scientific">Buddleja alternifolia</name>
    <dbReference type="NCBI Taxonomy" id="168488"/>
    <lineage>
        <taxon>Eukaryota</taxon>
        <taxon>Viridiplantae</taxon>
        <taxon>Streptophyta</taxon>
        <taxon>Embryophyta</taxon>
        <taxon>Tracheophyta</taxon>
        <taxon>Spermatophyta</taxon>
        <taxon>Magnoliopsida</taxon>
        <taxon>eudicotyledons</taxon>
        <taxon>Gunneridae</taxon>
        <taxon>Pentapetalae</taxon>
        <taxon>asterids</taxon>
        <taxon>lamiids</taxon>
        <taxon>Lamiales</taxon>
        <taxon>Scrophulariaceae</taxon>
        <taxon>Buddlejeae</taxon>
        <taxon>Buddleja</taxon>
    </lineage>
</organism>
<evidence type="ECO:0000313" key="9">
    <source>
        <dbReference type="EMBL" id="KAG8386904.1"/>
    </source>
</evidence>
<keyword evidence="10" id="KW-1185">Reference proteome</keyword>
<keyword evidence="5" id="KW-0406">Ion transport</keyword>
<comment type="subcellular location">
    <subcellularLocation>
        <location evidence="1">Membrane</location>
        <topology evidence="1">Peripheral membrane protein</topology>
    </subcellularLocation>
</comment>
<keyword evidence="4" id="KW-0375">Hydrogen ion transport</keyword>
<dbReference type="PANTHER" id="PTHR11693:SF22">
    <property type="entry name" value="ATP SYNTHASE SUBUNIT GAMMA, MITOCHONDRIAL"/>
    <property type="match status" value="1"/>
</dbReference>
<dbReference type="PANTHER" id="PTHR11693">
    <property type="entry name" value="ATP SYNTHASE GAMMA CHAIN"/>
    <property type="match status" value="1"/>
</dbReference>
<dbReference type="AlphaFoldDB" id="A0AAV6XWJ5"/>
<evidence type="ECO:0000256" key="6">
    <source>
        <dbReference type="ARBA" id="ARBA00023136"/>
    </source>
</evidence>
<name>A0AAV6XWJ5_9LAMI</name>
<evidence type="ECO:0000256" key="5">
    <source>
        <dbReference type="ARBA" id="ARBA00023065"/>
    </source>
</evidence>
<keyword evidence="3" id="KW-0813">Transport</keyword>
<gene>
    <name evidence="9" type="ORF">BUALT_Bualt03G0197300</name>
</gene>
<comment type="caution">
    <text evidence="9">The sequence shown here is derived from an EMBL/GenBank/DDBJ whole genome shotgun (WGS) entry which is preliminary data.</text>
</comment>
<dbReference type="EMBL" id="WHWC01000003">
    <property type="protein sequence ID" value="KAG8386904.1"/>
    <property type="molecule type" value="Genomic_DNA"/>
</dbReference>
<proteinExistence type="inferred from homology"/>
<dbReference type="GO" id="GO:0045259">
    <property type="term" value="C:proton-transporting ATP synthase complex"/>
    <property type="evidence" value="ECO:0007669"/>
    <property type="project" value="UniProtKB-KW"/>
</dbReference>
<accession>A0AAV6XWJ5</accession>
<dbReference type="GO" id="GO:0046933">
    <property type="term" value="F:proton-transporting ATP synthase activity, rotational mechanism"/>
    <property type="evidence" value="ECO:0007669"/>
    <property type="project" value="InterPro"/>
</dbReference>
<reference evidence="9" key="1">
    <citation type="submission" date="2019-10" db="EMBL/GenBank/DDBJ databases">
        <authorList>
            <person name="Zhang R."/>
            <person name="Pan Y."/>
            <person name="Wang J."/>
            <person name="Ma R."/>
            <person name="Yu S."/>
        </authorList>
    </citation>
    <scope>NUCLEOTIDE SEQUENCE</scope>
    <source>
        <strain evidence="9">LA-IB0</strain>
        <tissue evidence="9">Leaf</tissue>
    </source>
</reference>
<dbReference type="SUPFAM" id="SSF52943">
    <property type="entry name" value="ATP synthase (F1-ATPase), gamma subunit"/>
    <property type="match status" value="1"/>
</dbReference>
<comment type="similarity">
    <text evidence="2">Belongs to the ATPase gamma chain family.</text>
</comment>
<protein>
    <submittedName>
        <fullName evidence="9">Uncharacterized protein</fullName>
    </submittedName>
</protein>
<evidence type="ECO:0000256" key="7">
    <source>
        <dbReference type="ARBA" id="ARBA00023196"/>
    </source>
</evidence>
<evidence type="ECO:0000256" key="3">
    <source>
        <dbReference type="ARBA" id="ARBA00022448"/>
    </source>
</evidence>
<dbReference type="InterPro" id="IPR035968">
    <property type="entry name" value="ATP_synth_F1_ATPase_gsu"/>
</dbReference>
<evidence type="ECO:0000256" key="8">
    <source>
        <dbReference type="ARBA" id="ARBA00023310"/>
    </source>
</evidence>
<keyword evidence="6" id="KW-0472">Membrane</keyword>
<evidence type="ECO:0000256" key="4">
    <source>
        <dbReference type="ARBA" id="ARBA00022781"/>
    </source>
</evidence>
<dbReference type="Pfam" id="PF00231">
    <property type="entry name" value="ATP-synt"/>
    <property type="match status" value="1"/>
</dbReference>
<keyword evidence="8" id="KW-0066">ATP synthesis</keyword>
<dbReference type="InterPro" id="IPR000131">
    <property type="entry name" value="ATP_synth_F1_gsu"/>
</dbReference>
<evidence type="ECO:0000313" key="10">
    <source>
        <dbReference type="Proteomes" id="UP000826271"/>
    </source>
</evidence>
<evidence type="ECO:0000256" key="2">
    <source>
        <dbReference type="ARBA" id="ARBA00007681"/>
    </source>
</evidence>